<dbReference type="RefSeq" id="WP_244711293.1">
    <property type="nucleotide sequence ID" value="NZ_CP095073.1"/>
</dbReference>
<gene>
    <name evidence="2" type="ORF">MUN89_03045</name>
</gene>
<evidence type="ECO:0000313" key="3">
    <source>
        <dbReference type="Proteomes" id="UP000831787"/>
    </source>
</evidence>
<keyword evidence="3" id="KW-1185">Reference proteome</keyword>
<dbReference type="SUPFAM" id="SSF54427">
    <property type="entry name" value="NTF2-like"/>
    <property type="match status" value="1"/>
</dbReference>
<sequence length="122" mass="14251">MKVEHFFSEFEQAANTTDFSQVEPFIDEDAIYWFSDGSFIGKSEIRSAFEQTWQTIKNEIYQMKDIEWLGITEEIAVCVYHFHSNGEVDGHPFSAKGRGTNVFRQTNGEWKIIHEHLSRLPD</sequence>
<reference evidence="2 3" key="1">
    <citation type="submission" date="2022-04" db="EMBL/GenBank/DDBJ databases">
        <title>Halobacillus sp. isolated from saltern.</title>
        <authorList>
            <person name="Won M."/>
            <person name="Lee C.-M."/>
            <person name="Woen H.-Y."/>
            <person name="Kwon S.-W."/>
        </authorList>
    </citation>
    <scope>NUCLEOTIDE SEQUENCE [LARGE SCALE GENOMIC DNA]</scope>
    <source>
        <strain evidence="2 3">SSBR10-3</strain>
    </source>
</reference>
<dbReference type="Proteomes" id="UP000831787">
    <property type="component" value="Chromosome"/>
</dbReference>
<dbReference type="EMBL" id="CP095073">
    <property type="protein sequence ID" value="UOQ44944.1"/>
    <property type="molecule type" value="Genomic_DNA"/>
</dbReference>
<proteinExistence type="predicted"/>
<dbReference type="Pfam" id="PF13474">
    <property type="entry name" value="SnoaL_3"/>
    <property type="match status" value="1"/>
</dbReference>
<protein>
    <submittedName>
        <fullName evidence="2">Nuclear transport factor 2 family protein</fullName>
    </submittedName>
</protein>
<dbReference type="InterPro" id="IPR032710">
    <property type="entry name" value="NTF2-like_dom_sf"/>
</dbReference>
<dbReference type="Gene3D" id="3.10.450.50">
    <property type="match status" value="1"/>
</dbReference>
<evidence type="ECO:0000259" key="1">
    <source>
        <dbReference type="Pfam" id="PF13474"/>
    </source>
</evidence>
<feature type="domain" description="SnoaL-like" evidence="1">
    <location>
        <begin position="3"/>
        <end position="118"/>
    </location>
</feature>
<organism evidence="2 3">
    <name type="scientific">Halobacillus salinarum</name>
    <dbReference type="NCBI Taxonomy" id="2932257"/>
    <lineage>
        <taxon>Bacteria</taxon>
        <taxon>Bacillati</taxon>
        <taxon>Bacillota</taxon>
        <taxon>Bacilli</taxon>
        <taxon>Bacillales</taxon>
        <taxon>Bacillaceae</taxon>
        <taxon>Halobacillus</taxon>
    </lineage>
</organism>
<evidence type="ECO:0000313" key="2">
    <source>
        <dbReference type="EMBL" id="UOQ44944.1"/>
    </source>
</evidence>
<dbReference type="InterPro" id="IPR037401">
    <property type="entry name" value="SnoaL-like"/>
</dbReference>
<name>A0ABY4ELA6_9BACI</name>
<accession>A0ABY4ELA6</accession>